<dbReference type="SMART" id="SM00060">
    <property type="entry name" value="FN3"/>
    <property type="match status" value="2"/>
</dbReference>
<reference evidence="6 7" key="1">
    <citation type="submission" date="2018-06" db="EMBL/GenBank/DDBJ databases">
        <title>Genomic Encyclopedia of Type Strains, Phase III (KMG-III): the genomes of soil and plant-associated and newly described type strains.</title>
        <authorList>
            <person name="Whitman W."/>
        </authorList>
    </citation>
    <scope>NUCLEOTIDE SEQUENCE [LARGE SCALE GENOMIC DNA]</scope>
    <source>
        <strain evidence="6 7">CGMCC 1.12504</strain>
    </source>
</reference>
<name>A0A328WJ56_9FLAO</name>
<evidence type="ECO:0000256" key="2">
    <source>
        <dbReference type="ARBA" id="ARBA00023157"/>
    </source>
</evidence>
<dbReference type="InterPro" id="IPR014756">
    <property type="entry name" value="Ig_E-set"/>
</dbReference>
<evidence type="ECO:0000259" key="5">
    <source>
        <dbReference type="PROSITE" id="PS50853"/>
    </source>
</evidence>
<dbReference type="InterPro" id="IPR036179">
    <property type="entry name" value="Ig-like_dom_sf"/>
</dbReference>
<dbReference type="PROSITE" id="PS01180">
    <property type="entry name" value="CUB"/>
    <property type="match status" value="1"/>
</dbReference>
<dbReference type="SMART" id="SM00042">
    <property type="entry name" value="CUB"/>
    <property type="match status" value="1"/>
</dbReference>
<dbReference type="Gene3D" id="2.60.120.290">
    <property type="entry name" value="Spermadhesin, CUB domain"/>
    <property type="match status" value="1"/>
</dbReference>
<gene>
    <name evidence="6" type="ORF">B0I10_1241</name>
</gene>
<evidence type="ECO:0000256" key="1">
    <source>
        <dbReference type="ARBA" id="ARBA00022737"/>
    </source>
</evidence>
<dbReference type="EMBL" id="QLSV01000024">
    <property type="protein sequence ID" value="RAR46261.1"/>
    <property type="molecule type" value="Genomic_DNA"/>
</dbReference>
<dbReference type="InterPro" id="IPR003961">
    <property type="entry name" value="FN3_dom"/>
</dbReference>
<feature type="domain" description="Fibronectin type-III" evidence="5">
    <location>
        <begin position="441"/>
        <end position="530"/>
    </location>
</feature>
<protein>
    <submittedName>
        <fullName evidence="6">CUB-like protein</fullName>
    </submittedName>
</protein>
<dbReference type="CDD" id="cd00102">
    <property type="entry name" value="IPT"/>
    <property type="match status" value="1"/>
</dbReference>
<organism evidence="6 7">
    <name type="scientific">Flavobacterium lacus</name>
    <dbReference type="NCBI Taxonomy" id="1353778"/>
    <lineage>
        <taxon>Bacteria</taxon>
        <taxon>Pseudomonadati</taxon>
        <taxon>Bacteroidota</taxon>
        <taxon>Flavobacteriia</taxon>
        <taxon>Flavobacteriales</taxon>
        <taxon>Flavobacteriaceae</taxon>
        <taxon>Flavobacterium</taxon>
    </lineage>
</organism>
<dbReference type="InterPro" id="IPR000859">
    <property type="entry name" value="CUB_dom"/>
</dbReference>
<evidence type="ECO:0000313" key="7">
    <source>
        <dbReference type="Proteomes" id="UP000249518"/>
    </source>
</evidence>
<dbReference type="InterPro" id="IPR035986">
    <property type="entry name" value="PKD_dom_sf"/>
</dbReference>
<dbReference type="SMART" id="SM00409">
    <property type="entry name" value="IG"/>
    <property type="match status" value="4"/>
</dbReference>
<dbReference type="InterPro" id="IPR035914">
    <property type="entry name" value="Sperma_CUB_dom_sf"/>
</dbReference>
<proteinExistence type="predicted"/>
<dbReference type="SUPFAM" id="SSF48726">
    <property type="entry name" value="Immunoglobulin"/>
    <property type="match status" value="1"/>
</dbReference>
<sequence>MIKYYNSLSWRLGTQLKTREPAASERGSKCKTRPYQLWLVQLFLVLGLLFSSDVTAQFTYSQNFNTDAGSFTGDFLRFTGATACGGSGGAMRRNIYSSAPTGQLISPSVGTSTGGATTVTFSYKIANWSANTIGTGAGWGSFNVQYGSSASGPWTTVFTVNGSNHVTSGNCASFTTPSFNPPAGALFVRFSATFGSSGDYYLNFDDISVTQLAPPSCTGQPNAGAVVANTTSGCSGQTLTLSSSGLSVGLGISYQWQSSPDNSAWSPIPSANGTSYTTPSVAGLTYYRLVTTCSGSGLSNESNAVSFNGISCGSLNIPASGSTTVSCGSSTLLYDNGGPSGQYTNGNTGFVVLENSGTGVITLSGSIAGFETCCDGLRIYSGIGTGGTLLATLSAAGAITPIVSAPGQALTVQLFSDGSVVGDGIALQAVYSGTCASCSGTPGSLSIAFTSATSGNLSWTAPSPAPADGYEWAVTTSAIPPASGTATTDLTAVATSLTSGQNYYLHVRSNCGGGEFSSWSTSSAFTTPFSCGDVFVDSGGAGGSYSNSENLSYLFVPSNPGESIQLTFTAFGTEACCDFLRVYDGPTAASPLLGTFGGTTIPGPFISSHPSGQLFVVFTSDSSVTGIGWSANVACLLPCSGTPEGGLVNVASQSVCPAFPVAPITAAGATNGLGITYQWEESVDSGTSWANATGGTGATTTTYQPPVFVGATILYRLKVTCSASGLEDFSDTSEVNQNPNPVPFTEDFSDLSTLVGWSTTGFGIGSVRGATGNPGDNASINLWSSTPTGQITTAKHGPVQSGQAVVFDYQATDFGFAPPYPTTVANSGTIQVSVSTDCGATFTVIDTFNNEGIAGYTTRVVSLGAYVGQDVLVRITGTLITGDFDLSIDNFGILVPPPSIVSFDPLAVCEESGTLVTITGDFFNDVSSVTLGATPVSFNVVDVNTITFNLPSGVSTGAISVTTPGGTATSSTDLAVNANPVVNPITGADTALCMPSTLLLASTSPGGTWSSSNEAVATVVGGTVTGVMEGSVTISYSVTDNGCTTTVTYDVDVNEPVVISSFTASQTVVTGNDATFSVTATGSGLAYQWFAFDGIDTYELDDSLSLFGESYSGSTTSSLVVGSVPGDMNLFEFYCEVSGVAPCTTETTTPNSILNVGDTGIGSDPSNVTLCDGGSTTFTVVRSGDDLEESITYAWEYDADGTDDWQPVVDGDLDGMTIADSDTSVLSVSTITLVHNAYRFRAVVTGPANAATSNPATLTVNEGVSFSSQPESALVCRVATAATFNVTAAGAATGIQWESSPNGVDTWTNVGTGASLNVAVTPATPVGVTYYRAVVSGTTPCLPVNSDVVTLTVQQPTISVTPSSATYCLPGEAVSLTASGAATYTWSPATGLSATSGATVLASPTTTTTYTVTGIDANGCSNTTNVTVSVSSQITGDATANLVEVCAEDPVQLGIVPTQVLPSYPINSALYRFEASSGVFTPLVGGTSSGLAATSDDNNSGLLPIGFSFNYGGTNYTNFRVNSNGLMVFNPTGNTAAFNDLATTTATQRTSLAPLWDDLQCTSGVTYQVSGTAPNRVLTVQWLNMEWNWNSTVGISFQVKLYEGTNTIEYVYRPEAGGNPTGSSGASIGLMGTAATNFVSLSNSSAAPSVSTTTATNNIGVKPASGQIYRFIPTAPVTYTYAWSSTPEGFTSTAQNPTVNPSETTTYSVVVTSSAGCTLTSDITVNVVSGAVIDEQPVSLAQCEGTDASFTVAASGPSLAYQWRKDGVAIDGATAATLALTNISETDDASYDVVITPLCGDAVTSDAVSLTVNLLPTAGASNSGTTCEGGEVTLSATSDIPGSTFAWTGPNGFSSTEQNPVLANVTTANAGVYTVTVTSPAICSSTATTTVSITANGPLTIAASGSATTACVGELKMLTASATSVGSTTVSFGSNLQSNGTVAATFPATITGIPAGAIVTSAQLQFTNVNAINGSWRSEIRVALTGAHVLGATQISTLGSGGLISPDPTVNVTGFTATSGTVNLVLTETFNDGGDAIDATFGTAVLVINYALPAPSVTWTPATDLYTDAAGTVPYTGASATTVYAKVSATSPTSYTASSVNVLGCEREATYSYALTTTGCPSTTVVQPSQCGVTLDAINSFVYANIVSGAQGYRFRVTNMTTNEVQTIDQLLRGFRLTQLTSFAFNTTYMVEVAVRRNNVWESFYGTGCTVTTPDTTTQVQASQCNTTLSNLNNSIIANIVPFATGYRFRITNTLNPIDVQTIDRPIRDFRMSSLSNIQFNTTYNVEVAVRNTDGTY</sequence>
<dbReference type="PROSITE" id="PS50835">
    <property type="entry name" value="IG_LIKE"/>
    <property type="match status" value="1"/>
</dbReference>
<dbReference type="InterPro" id="IPR007110">
    <property type="entry name" value="Ig-like_dom"/>
</dbReference>
<dbReference type="PROSITE" id="PS50853">
    <property type="entry name" value="FN3"/>
    <property type="match status" value="1"/>
</dbReference>
<dbReference type="Gene3D" id="2.60.40.2700">
    <property type="match status" value="1"/>
</dbReference>
<dbReference type="PANTHER" id="PTHR24251">
    <property type="entry name" value="OVOCHYMASE-RELATED"/>
    <property type="match status" value="1"/>
</dbReference>
<dbReference type="InterPro" id="IPR013783">
    <property type="entry name" value="Ig-like_fold"/>
</dbReference>
<dbReference type="SUPFAM" id="SSF49299">
    <property type="entry name" value="PKD domain"/>
    <property type="match status" value="1"/>
</dbReference>
<feature type="non-terminal residue" evidence="6">
    <location>
        <position position="2297"/>
    </location>
</feature>
<dbReference type="CDD" id="cd00063">
    <property type="entry name" value="FN3"/>
    <property type="match status" value="1"/>
</dbReference>
<evidence type="ECO:0000259" key="4">
    <source>
        <dbReference type="PROSITE" id="PS50835"/>
    </source>
</evidence>
<dbReference type="SUPFAM" id="SSF81296">
    <property type="entry name" value="E set domains"/>
    <property type="match status" value="1"/>
</dbReference>
<dbReference type="OrthoDB" id="869215at2"/>
<dbReference type="Proteomes" id="UP000249518">
    <property type="component" value="Unassembled WGS sequence"/>
</dbReference>
<dbReference type="Gene3D" id="2.60.40.10">
    <property type="entry name" value="Immunoglobulins"/>
    <property type="match status" value="5"/>
</dbReference>
<comment type="caution">
    <text evidence="6">The sequence shown here is derived from an EMBL/GenBank/DDBJ whole genome shotgun (WGS) entry which is preliminary data.</text>
</comment>
<dbReference type="Gene3D" id="2.60.40.1080">
    <property type="match status" value="1"/>
</dbReference>
<dbReference type="InterPro" id="IPR036116">
    <property type="entry name" value="FN3_sf"/>
</dbReference>
<dbReference type="SUPFAM" id="SSF49373">
    <property type="entry name" value="Invasin/intimin cell-adhesion fragments"/>
    <property type="match status" value="1"/>
</dbReference>
<dbReference type="PANTHER" id="PTHR24251:SF37">
    <property type="entry name" value="CUB DOMAIN-CONTAINING PROTEIN"/>
    <property type="match status" value="1"/>
</dbReference>
<dbReference type="CDD" id="cd00041">
    <property type="entry name" value="CUB"/>
    <property type="match status" value="1"/>
</dbReference>
<feature type="domain" description="CUB" evidence="3">
    <location>
        <begin position="511"/>
        <end position="636"/>
    </location>
</feature>
<keyword evidence="1" id="KW-0677">Repeat</keyword>
<accession>A0A328WJ56</accession>
<dbReference type="SUPFAM" id="SSF49265">
    <property type="entry name" value="Fibronectin type III"/>
    <property type="match status" value="1"/>
</dbReference>
<evidence type="ECO:0000313" key="6">
    <source>
        <dbReference type="EMBL" id="RAR46261.1"/>
    </source>
</evidence>
<keyword evidence="2" id="KW-1015">Disulfide bond</keyword>
<keyword evidence="7" id="KW-1185">Reference proteome</keyword>
<dbReference type="InterPro" id="IPR008964">
    <property type="entry name" value="Invasin/intimin_cell_adhesion"/>
</dbReference>
<dbReference type="RefSeq" id="WP_146740387.1">
    <property type="nucleotide sequence ID" value="NZ_QLSV01000024.1"/>
</dbReference>
<feature type="domain" description="Ig-like" evidence="4">
    <location>
        <begin position="1697"/>
        <end position="1811"/>
    </location>
</feature>
<dbReference type="Pfam" id="PF00431">
    <property type="entry name" value="CUB"/>
    <property type="match status" value="1"/>
</dbReference>
<dbReference type="InterPro" id="IPR003599">
    <property type="entry name" value="Ig_sub"/>
</dbReference>
<dbReference type="SUPFAM" id="SSF49854">
    <property type="entry name" value="Spermadhesin, CUB domain"/>
    <property type="match status" value="1"/>
</dbReference>
<evidence type="ECO:0000259" key="3">
    <source>
        <dbReference type="PROSITE" id="PS01180"/>
    </source>
</evidence>